<dbReference type="Gene3D" id="2.60.40.420">
    <property type="entry name" value="Cupredoxins - blue copper proteins"/>
    <property type="match status" value="1"/>
</dbReference>
<dbReference type="InterPro" id="IPR008972">
    <property type="entry name" value="Cupredoxin"/>
</dbReference>
<dbReference type="SUPFAM" id="SSF49503">
    <property type="entry name" value="Cupredoxins"/>
    <property type="match status" value="1"/>
</dbReference>
<comment type="caution">
    <text evidence="2">The sequence shown here is derived from an EMBL/GenBank/DDBJ whole genome shotgun (WGS) entry which is preliminary data.</text>
</comment>
<sequence>MRINISTLLLFAGLLLLNSIRLWAKEIPEFHLTLENHLFFPAEIEIPAGKKVKLIIFNKDAEAEEFDSFDLNREKVIFPGRKSTIYIGPLPPGDYEFFGEYNPNTATGKVIVKGDSDAD</sequence>
<evidence type="ECO:0000313" key="3">
    <source>
        <dbReference type="Proteomes" id="UP001157186"/>
    </source>
</evidence>
<dbReference type="InterPro" id="IPR028096">
    <property type="entry name" value="EfeO_Cupredoxin"/>
</dbReference>
<organism evidence="2 3">
    <name type="scientific">Thalassotalea insulae</name>
    <dbReference type="NCBI Taxonomy" id="2056778"/>
    <lineage>
        <taxon>Bacteria</taxon>
        <taxon>Pseudomonadati</taxon>
        <taxon>Pseudomonadota</taxon>
        <taxon>Gammaproteobacteria</taxon>
        <taxon>Alteromonadales</taxon>
        <taxon>Colwelliaceae</taxon>
        <taxon>Thalassotalea</taxon>
    </lineage>
</organism>
<proteinExistence type="predicted"/>
<gene>
    <name evidence="2" type="ORF">tinsulaeT_04350</name>
</gene>
<dbReference type="EMBL" id="BSST01000001">
    <property type="protein sequence ID" value="GLX77095.1"/>
    <property type="molecule type" value="Genomic_DNA"/>
</dbReference>
<feature type="domain" description="EfeO-type cupredoxin-like" evidence="1">
    <location>
        <begin position="11"/>
        <end position="112"/>
    </location>
</feature>
<dbReference type="Proteomes" id="UP001157186">
    <property type="component" value="Unassembled WGS sequence"/>
</dbReference>
<dbReference type="RefSeq" id="WP_284242927.1">
    <property type="nucleotide sequence ID" value="NZ_BSST01000001.1"/>
</dbReference>
<reference evidence="2 3" key="1">
    <citation type="submission" date="2023-03" db="EMBL/GenBank/DDBJ databases">
        <title>Draft genome sequence of Thalassotalea insulae KCTC 62186T.</title>
        <authorList>
            <person name="Sawabe T."/>
        </authorList>
    </citation>
    <scope>NUCLEOTIDE SEQUENCE [LARGE SCALE GENOMIC DNA]</scope>
    <source>
        <strain evidence="2 3">KCTC 62186</strain>
    </source>
</reference>
<dbReference type="Pfam" id="PF13473">
    <property type="entry name" value="Cupredoxin_1"/>
    <property type="match status" value="1"/>
</dbReference>
<evidence type="ECO:0000259" key="1">
    <source>
        <dbReference type="Pfam" id="PF13473"/>
    </source>
</evidence>
<keyword evidence="3" id="KW-1185">Reference proteome</keyword>
<name>A0ABQ6GRP1_9GAMM</name>
<protein>
    <recommendedName>
        <fullName evidence="1">EfeO-type cupredoxin-like domain-containing protein</fullName>
    </recommendedName>
</protein>
<evidence type="ECO:0000313" key="2">
    <source>
        <dbReference type="EMBL" id="GLX77095.1"/>
    </source>
</evidence>
<accession>A0ABQ6GRP1</accession>